<dbReference type="InterPro" id="IPR050901">
    <property type="entry name" value="BP-dep_ABC_trans_perm"/>
</dbReference>
<feature type="transmembrane region" description="Helical" evidence="7">
    <location>
        <begin position="110"/>
        <end position="130"/>
    </location>
</feature>
<reference evidence="10" key="1">
    <citation type="journal article" date="2019" name="Int. J. Syst. Evol. Microbiol.">
        <title>The Global Catalogue of Microorganisms (GCM) 10K type strain sequencing project: providing services to taxonomists for standard genome sequencing and annotation.</title>
        <authorList>
            <consortium name="The Broad Institute Genomics Platform"/>
            <consortium name="The Broad Institute Genome Sequencing Center for Infectious Disease"/>
            <person name="Wu L."/>
            <person name="Ma J."/>
        </authorList>
    </citation>
    <scope>NUCLEOTIDE SEQUENCE [LARGE SCALE GENOMIC DNA]</scope>
    <source>
        <strain evidence="10">CGMCC 1.3240</strain>
    </source>
</reference>
<comment type="caution">
    <text evidence="9">The sequence shown here is derived from an EMBL/GenBank/DDBJ whole genome shotgun (WGS) entry which is preliminary data.</text>
</comment>
<dbReference type="PANTHER" id="PTHR32243:SF24">
    <property type="entry name" value="DIACETYLCHITOBIOSE UPTAKE SYSTEM PERMEASE PROTEIN NGCG"/>
    <property type="match status" value="1"/>
</dbReference>
<protein>
    <submittedName>
        <fullName evidence="9">Carbohydrate ABC transporter permease</fullName>
    </submittedName>
</protein>
<keyword evidence="2 7" id="KW-0813">Transport</keyword>
<dbReference type="Pfam" id="PF00528">
    <property type="entry name" value="BPD_transp_1"/>
    <property type="match status" value="1"/>
</dbReference>
<evidence type="ECO:0000256" key="2">
    <source>
        <dbReference type="ARBA" id="ARBA00022448"/>
    </source>
</evidence>
<dbReference type="SUPFAM" id="SSF161098">
    <property type="entry name" value="MetI-like"/>
    <property type="match status" value="1"/>
</dbReference>
<dbReference type="Gene3D" id="1.10.3720.10">
    <property type="entry name" value="MetI-like"/>
    <property type="match status" value="1"/>
</dbReference>
<dbReference type="Proteomes" id="UP001596047">
    <property type="component" value="Unassembled WGS sequence"/>
</dbReference>
<dbReference type="EMBL" id="JBHSOW010000058">
    <property type="protein sequence ID" value="MFC5650570.1"/>
    <property type="molecule type" value="Genomic_DNA"/>
</dbReference>
<evidence type="ECO:0000313" key="10">
    <source>
        <dbReference type="Proteomes" id="UP001596047"/>
    </source>
</evidence>
<dbReference type="PANTHER" id="PTHR32243">
    <property type="entry name" value="MALTOSE TRANSPORT SYSTEM PERMEASE-RELATED"/>
    <property type="match status" value="1"/>
</dbReference>
<proteinExistence type="inferred from homology"/>
<feature type="transmembrane region" description="Helical" evidence="7">
    <location>
        <begin position="74"/>
        <end position="98"/>
    </location>
</feature>
<keyword evidence="5 7" id="KW-1133">Transmembrane helix</keyword>
<name>A0ABW0VY58_9BACL</name>
<feature type="transmembrane region" description="Helical" evidence="7">
    <location>
        <begin position="183"/>
        <end position="208"/>
    </location>
</feature>
<sequence>MSLASGKKCTIYFILSLYAAVIIGAFLWVVMQSLKDNAEFLNSLPWELPKNWRWENYAEAWNRAKMSSYFGNSILLSVSSTASALAVSTLAAYALSRINGVKGAKILKQFFLIGITMPVILAVVPLYFFWESLHLVNSKAGLIVIYTGMMLPFSIYYLTSFFKAIPHELEEAAVVDGANLAKSFFLIFIPMAMPGMSAIFVVNFLWAWNEFFYALIFMTRPSNYSVAVGLYHLDVNAEVTAQWVYLCAGMMITMLPVLILYLMLSEQITKGLTAGALKG</sequence>
<keyword evidence="6 7" id="KW-0472">Membrane</keyword>
<evidence type="ECO:0000256" key="5">
    <source>
        <dbReference type="ARBA" id="ARBA00022989"/>
    </source>
</evidence>
<dbReference type="RefSeq" id="WP_379189134.1">
    <property type="nucleotide sequence ID" value="NZ_JBHSOW010000058.1"/>
</dbReference>
<feature type="transmembrane region" description="Helical" evidence="7">
    <location>
        <begin position="12"/>
        <end position="31"/>
    </location>
</feature>
<dbReference type="InterPro" id="IPR035906">
    <property type="entry name" value="MetI-like_sf"/>
</dbReference>
<keyword evidence="3" id="KW-1003">Cell membrane</keyword>
<keyword evidence="10" id="KW-1185">Reference proteome</keyword>
<evidence type="ECO:0000256" key="6">
    <source>
        <dbReference type="ARBA" id="ARBA00023136"/>
    </source>
</evidence>
<accession>A0ABW0VY58</accession>
<comment type="similarity">
    <text evidence="7">Belongs to the binding-protein-dependent transport system permease family.</text>
</comment>
<comment type="subcellular location">
    <subcellularLocation>
        <location evidence="1 7">Cell membrane</location>
        <topology evidence="1 7">Multi-pass membrane protein</topology>
    </subcellularLocation>
</comment>
<evidence type="ECO:0000256" key="4">
    <source>
        <dbReference type="ARBA" id="ARBA00022692"/>
    </source>
</evidence>
<gene>
    <name evidence="9" type="ORF">ACFPYJ_15845</name>
</gene>
<evidence type="ECO:0000256" key="1">
    <source>
        <dbReference type="ARBA" id="ARBA00004651"/>
    </source>
</evidence>
<dbReference type="InterPro" id="IPR000515">
    <property type="entry name" value="MetI-like"/>
</dbReference>
<evidence type="ECO:0000256" key="3">
    <source>
        <dbReference type="ARBA" id="ARBA00022475"/>
    </source>
</evidence>
<feature type="domain" description="ABC transmembrane type-1" evidence="8">
    <location>
        <begin position="70"/>
        <end position="264"/>
    </location>
</feature>
<feature type="transmembrane region" description="Helical" evidence="7">
    <location>
        <begin position="243"/>
        <end position="264"/>
    </location>
</feature>
<evidence type="ECO:0000259" key="8">
    <source>
        <dbReference type="PROSITE" id="PS50928"/>
    </source>
</evidence>
<dbReference type="PROSITE" id="PS50928">
    <property type="entry name" value="ABC_TM1"/>
    <property type="match status" value="1"/>
</dbReference>
<keyword evidence="4 7" id="KW-0812">Transmembrane</keyword>
<evidence type="ECO:0000313" key="9">
    <source>
        <dbReference type="EMBL" id="MFC5650570.1"/>
    </source>
</evidence>
<dbReference type="CDD" id="cd06261">
    <property type="entry name" value="TM_PBP2"/>
    <property type="match status" value="1"/>
</dbReference>
<feature type="transmembrane region" description="Helical" evidence="7">
    <location>
        <begin position="142"/>
        <end position="162"/>
    </location>
</feature>
<organism evidence="9 10">
    <name type="scientific">Paenibacillus solisilvae</name>
    <dbReference type="NCBI Taxonomy" id="2486751"/>
    <lineage>
        <taxon>Bacteria</taxon>
        <taxon>Bacillati</taxon>
        <taxon>Bacillota</taxon>
        <taxon>Bacilli</taxon>
        <taxon>Bacillales</taxon>
        <taxon>Paenibacillaceae</taxon>
        <taxon>Paenibacillus</taxon>
    </lineage>
</organism>
<evidence type="ECO:0000256" key="7">
    <source>
        <dbReference type="RuleBase" id="RU363032"/>
    </source>
</evidence>